<reference evidence="2 3" key="1">
    <citation type="journal article" date="2005" name="DNA Res.">
        <title>Complete genome sequence of the facultative anaerobic magnetotactic bacterium Magnetospirillum sp. strain AMB-1.</title>
        <authorList>
            <person name="Matsunaga T."/>
            <person name="Okamura Y."/>
            <person name="Fukuda Y."/>
            <person name="Wahyudi A.T."/>
            <person name="Murase Y."/>
            <person name="Takeyama H."/>
        </authorList>
    </citation>
    <scope>NUCLEOTIDE SEQUENCE [LARGE SCALE GENOMIC DNA]</scope>
    <source>
        <strain evidence="3">ATCC 700264 / AMB-1</strain>
    </source>
</reference>
<dbReference type="InterPro" id="IPR024047">
    <property type="entry name" value="MM3350-like_sf"/>
</dbReference>
<feature type="domain" description="Plasmid pRiA4b Orf3-like" evidence="1">
    <location>
        <begin position="4"/>
        <end position="174"/>
    </location>
</feature>
<dbReference type="HOGENOM" id="CLU_085055_0_1_5"/>
<dbReference type="OrthoDB" id="9816539at2"/>
<dbReference type="InterPro" id="IPR012912">
    <property type="entry name" value="Plasmid_pRiA4b_Orf3-like"/>
</dbReference>
<protein>
    <submittedName>
        <fullName evidence="2">Hypothetical 217 kDa protein Y4HQ</fullName>
    </submittedName>
</protein>
<proteinExistence type="predicted"/>
<name>Q2W200_PARM1</name>
<dbReference type="Pfam" id="PF07929">
    <property type="entry name" value="PRiA4_ORF3"/>
    <property type="match status" value="1"/>
</dbReference>
<dbReference type="RefSeq" id="WP_011385681.1">
    <property type="nucleotide sequence ID" value="NC_007626.1"/>
</dbReference>
<keyword evidence="3" id="KW-1185">Reference proteome</keyword>
<dbReference type="EMBL" id="AP007255">
    <property type="protein sequence ID" value="BAE52125.1"/>
    <property type="molecule type" value="Genomic_DNA"/>
</dbReference>
<dbReference type="PANTHER" id="PTHR41878">
    <property type="entry name" value="LEXA REPRESSOR-RELATED"/>
    <property type="match status" value="1"/>
</dbReference>
<dbReference type="STRING" id="342108.amb3321"/>
<dbReference type="SUPFAM" id="SSF159941">
    <property type="entry name" value="MM3350-like"/>
    <property type="match status" value="1"/>
</dbReference>
<dbReference type="AlphaFoldDB" id="Q2W200"/>
<dbReference type="Proteomes" id="UP000007058">
    <property type="component" value="Chromosome"/>
</dbReference>
<evidence type="ECO:0000313" key="2">
    <source>
        <dbReference type="EMBL" id="BAE52125.1"/>
    </source>
</evidence>
<accession>Q2W200</accession>
<dbReference type="PANTHER" id="PTHR41878:SF1">
    <property type="entry name" value="TNPR PROTEIN"/>
    <property type="match status" value="1"/>
</dbReference>
<evidence type="ECO:0000259" key="1">
    <source>
        <dbReference type="Pfam" id="PF07929"/>
    </source>
</evidence>
<dbReference type="Gene3D" id="3.10.290.30">
    <property type="entry name" value="MM3350-like"/>
    <property type="match status" value="1"/>
</dbReference>
<evidence type="ECO:0000313" key="3">
    <source>
        <dbReference type="Proteomes" id="UP000007058"/>
    </source>
</evidence>
<dbReference type="KEGG" id="mag:amb3321"/>
<gene>
    <name evidence="2" type="ordered locus">amb3321</name>
</gene>
<sequence length="196" mass="22491">MTEIARLKIQLDDMDLPVIRRIEVPLTMRLADLHLVIQIAMGWENYHLYEFRVGRAVAYGIPDPDWPDSNTLSAKTATLADLLLHLKRNKTFQYVYDFGDDWMHTVKLEALAEADPEVSYPRLLDAQGACPPEDCGGPWGYAHYLEVIADPDHEDHDNMIEWRGPGFDPSTIDEAAIRKEFTKFANRRKRKPKATP</sequence>
<organism evidence="2 3">
    <name type="scientific">Paramagnetospirillum magneticum (strain ATCC 700264 / AMB-1)</name>
    <name type="common">Magnetospirillum magneticum</name>
    <dbReference type="NCBI Taxonomy" id="342108"/>
    <lineage>
        <taxon>Bacteria</taxon>
        <taxon>Pseudomonadati</taxon>
        <taxon>Pseudomonadota</taxon>
        <taxon>Alphaproteobacteria</taxon>
        <taxon>Rhodospirillales</taxon>
        <taxon>Magnetospirillaceae</taxon>
        <taxon>Paramagnetospirillum</taxon>
    </lineage>
</organism>